<dbReference type="AlphaFoldDB" id="A0A8H6ZI93"/>
<dbReference type="PANTHER" id="PTHR43857:SF1">
    <property type="entry name" value="YJGH FAMILY PROTEIN"/>
    <property type="match status" value="1"/>
</dbReference>
<dbReference type="CDD" id="cd06154">
    <property type="entry name" value="YjgF_YER057c_UK114_like_6"/>
    <property type="match status" value="1"/>
</dbReference>
<organism evidence="1 2">
    <name type="scientific">Pleurotus ostreatus</name>
    <name type="common">Oyster mushroom</name>
    <name type="synonym">White-rot fungus</name>
    <dbReference type="NCBI Taxonomy" id="5322"/>
    <lineage>
        <taxon>Eukaryota</taxon>
        <taxon>Fungi</taxon>
        <taxon>Dikarya</taxon>
        <taxon>Basidiomycota</taxon>
        <taxon>Agaricomycotina</taxon>
        <taxon>Agaricomycetes</taxon>
        <taxon>Agaricomycetidae</taxon>
        <taxon>Agaricales</taxon>
        <taxon>Pleurotineae</taxon>
        <taxon>Pleurotaceae</taxon>
        <taxon>Pleurotus</taxon>
    </lineage>
</organism>
<dbReference type="OrthoDB" id="686384at2759"/>
<sequence length="199" mass="22273">MTEGEALTEGYGHAKKKHGQSWLQLKKRFRREALWGSSLYFCAEVIVKDIFESPVRLSLNKSFNRGQDIYEHMERFTTSNPYEAAFGYSRAIRRGPHVFVSGTTSIDPTTGAVLFPDSAYLQTQQIFKEIIRALEGLGTSKDDVVRLRIFVTEQRDAGEVGRAMKEAFGDVGPAATMIVGAQFVRAEMKVEIEADAITL</sequence>
<dbReference type="Gene3D" id="3.30.1330.40">
    <property type="entry name" value="RutC-like"/>
    <property type="match status" value="1"/>
</dbReference>
<dbReference type="PANTHER" id="PTHR43857">
    <property type="entry name" value="BLR7761 PROTEIN"/>
    <property type="match status" value="1"/>
</dbReference>
<comment type="caution">
    <text evidence="1">The sequence shown here is derived from an EMBL/GenBank/DDBJ whole genome shotgun (WGS) entry which is preliminary data.</text>
</comment>
<dbReference type="InterPro" id="IPR006175">
    <property type="entry name" value="YjgF/YER057c/UK114"/>
</dbReference>
<evidence type="ECO:0000313" key="2">
    <source>
        <dbReference type="Proteomes" id="UP000623687"/>
    </source>
</evidence>
<dbReference type="Proteomes" id="UP000623687">
    <property type="component" value="Unassembled WGS sequence"/>
</dbReference>
<reference evidence="1" key="1">
    <citation type="submission" date="2019-07" db="EMBL/GenBank/DDBJ databases">
        <authorList>
            <person name="Palmer J.M."/>
        </authorList>
    </citation>
    <scope>NUCLEOTIDE SEQUENCE</scope>
    <source>
        <strain evidence="1">PC9</strain>
    </source>
</reference>
<dbReference type="EMBL" id="JACETU010000010">
    <property type="protein sequence ID" value="KAF7419608.1"/>
    <property type="molecule type" value="Genomic_DNA"/>
</dbReference>
<dbReference type="SUPFAM" id="SSF55298">
    <property type="entry name" value="YjgF-like"/>
    <property type="match status" value="1"/>
</dbReference>
<accession>A0A8H6ZI93</accession>
<dbReference type="RefSeq" id="XP_036626462.1">
    <property type="nucleotide sequence ID" value="XM_036771841.1"/>
</dbReference>
<proteinExistence type="predicted"/>
<protein>
    <recommendedName>
        <fullName evidence="3">YjgF-like protein</fullName>
    </recommendedName>
</protein>
<dbReference type="VEuPathDB" id="FungiDB:PC9H_002199"/>
<evidence type="ECO:0008006" key="3">
    <source>
        <dbReference type="Google" id="ProtNLM"/>
    </source>
</evidence>
<gene>
    <name evidence="1" type="ORF">PC9H_002199</name>
</gene>
<dbReference type="Pfam" id="PF01042">
    <property type="entry name" value="Ribonuc_L-PSP"/>
    <property type="match status" value="1"/>
</dbReference>
<dbReference type="InterPro" id="IPR035959">
    <property type="entry name" value="RutC-like_sf"/>
</dbReference>
<evidence type="ECO:0000313" key="1">
    <source>
        <dbReference type="EMBL" id="KAF7419608.1"/>
    </source>
</evidence>
<name>A0A8H6ZI93_PLEOS</name>
<dbReference type="GeneID" id="59372040"/>
<keyword evidence="2" id="KW-1185">Reference proteome</keyword>